<reference evidence="2" key="1">
    <citation type="submission" date="2018-05" db="EMBL/GenBank/DDBJ databases">
        <title>Algibacter marinivivus sp. nov., isolated from sample around a algae.</title>
        <authorList>
            <person name="Zhong X."/>
        </authorList>
    </citation>
    <scope>NUCLEOTIDE SEQUENCE [LARGE SCALE GENOMIC DNA]</scope>
    <source>
        <strain evidence="2">ZY111</strain>
    </source>
</reference>
<name>A0A2U2X4T3_9FLAO</name>
<dbReference type="InterPro" id="IPR040911">
    <property type="entry name" value="Exostosin_GT47"/>
</dbReference>
<accession>A0A2U2X4T3</accession>
<dbReference type="RefSeq" id="WP_109353148.1">
    <property type="nucleotide sequence ID" value="NZ_QFRI01000002.1"/>
</dbReference>
<evidence type="ECO:0000313" key="2">
    <source>
        <dbReference type="EMBL" id="PWH82793.1"/>
    </source>
</evidence>
<dbReference type="Pfam" id="PF03016">
    <property type="entry name" value="Exostosin_GT47"/>
    <property type="match status" value="1"/>
</dbReference>
<organism evidence="2 3">
    <name type="scientific">Algibacter marinivivus</name>
    <dbReference type="NCBI Taxonomy" id="2100723"/>
    <lineage>
        <taxon>Bacteria</taxon>
        <taxon>Pseudomonadati</taxon>
        <taxon>Bacteroidota</taxon>
        <taxon>Flavobacteriia</taxon>
        <taxon>Flavobacteriales</taxon>
        <taxon>Flavobacteriaceae</taxon>
        <taxon>Algibacter</taxon>
    </lineage>
</organism>
<dbReference type="Proteomes" id="UP000245375">
    <property type="component" value="Unassembled WGS sequence"/>
</dbReference>
<evidence type="ECO:0000313" key="3">
    <source>
        <dbReference type="Proteomes" id="UP000245375"/>
    </source>
</evidence>
<gene>
    <name evidence="2" type="ORF">DIS18_11225</name>
</gene>
<dbReference type="OrthoDB" id="1416011at2"/>
<dbReference type="AlphaFoldDB" id="A0A2U2X4T3"/>
<dbReference type="EMBL" id="QFRI01000002">
    <property type="protein sequence ID" value="PWH82793.1"/>
    <property type="molecule type" value="Genomic_DNA"/>
</dbReference>
<feature type="domain" description="Exostosin GT47" evidence="1">
    <location>
        <begin position="233"/>
        <end position="303"/>
    </location>
</feature>
<proteinExistence type="predicted"/>
<evidence type="ECO:0000259" key="1">
    <source>
        <dbReference type="Pfam" id="PF03016"/>
    </source>
</evidence>
<sequence>MLVFFGQKSYKHMLKVYTNTSLLTEENRSYVFPLLFDLHFTQNKYLSDIYVIVEDANSADIFISPLEYTYALKFYKREVIDIHNKAKSLKKNLWVYSGGDFGFSLKDKTIYNFRLSGFHSKLNERTIIMPSFINDPYKAHLNSSFKTLDKVDSPKIGFVGHANTGAKKYFKELLSYIKSNVKRILFKEKKDYQSFYPSSIKRASYLNALSKSKALKSNFILRKSYRAGVRTAKEKLLTTNEFYNNLYTNPYTFCLRGAGNFSVRFYETLAVGRIPILINTDCRLPLSGVIDWNQHSLIIDESEDDRMVEKIIEFHNKLDDKAFTQLQESNRLLWKNYLNREAFFKVVHDSFKNKLK</sequence>
<protein>
    <recommendedName>
        <fullName evidence="1">Exostosin GT47 domain-containing protein</fullName>
    </recommendedName>
</protein>
<reference evidence="2" key="2">
    <citation type="submission" date="2018-05" db="EMBL/GenBank/DDBJ databases">
        <authorList>
            <person name="Lanie J.A."/>
            <person name="Ng W.-L."/>
            <person name="Kazmierczak K.M."/>
            <person name="Andrzejewski T.M."/>
            <person name="Davidsen T.M."/>
            <person name="Wayne K.J."/>
            <person name="Tettelin H."/>
            <person name="Glass J.I."/>
            <person name="Rusch D."/>
            <person name="Podicherti R."/>
            <person name="Tsui H.-C.T."/>
            <person name="Winkler M.E."/>
        </authorList>
    </citation>
    <scope>NUCLEOTIDE SEQUENCE [LARGE SCALE GENOMIC DNA]</scope>
    <source>
        <strain evidence="2">ZY111</strain>
    </source>
</reference>
<keyword evidence="3" id="KW-1185">Reference proteome</keyword>
<comment type="caution">
    <text evidence="2">The sequence shown here is derived from an EMBL/GenBank/DDBJ whole genome shotgun (WGS) entry which is preliminary data.</text>
</comment>